<evidence type="ECO:0000256" key="1">
    <source>
        <dbReference type="SAM" id="MobiDB-lite"/>
    </source>
</evidence>
<feature type="region of interest" description="Disordered" evidence="1">
    <location>
        <begin position="149"/>
        <end position="172"/>
    </location>
</feature>
<gene>
    <name evidence="2" type="ORF">BBK14_24560</name>
</gene>
<dbReference type="Proteomes" id="UP000179769">
    <property type="component" value="Unassembled WGS sequence"/>
</dbReference>
<keyword evidence="3" id="KW-1185">Reference proteome</keyword>
<sequence>MAGNTGNGVTCYQLGPADEATTAAWLQSQAGPCLVDLAGGAVDSDGDDLFEDDLFEDDWFNEKRTVNLIIGSLTIGGLGPTVGGTGIVGGTGNTAGGTTAAFGGIAAGGPTVGAGNSGNIGGTTINAPAAADTAAVAGPRPVIVVSGPQCSVSSTGSGQAPTTGLQDQQGATEGEWAILEDNDPTEWEISLPEL</sequence>
<name>A0A1S1PP53_9ACTN</name>
<dbReference type="EMBL" id="MAXA01000241">
    <property type="protein sequence ID" value="OHV23096.1"/>
    <property type="molecule type" value="Genomic_DNA"/>
</dbReference>
<evidence type="ECO:0000313" key="3">
    <source>
        <dbReference type="Proteomes" id="UP000179769"/>
    </source>
</evidence>
<comment type="caution">
    <text evidence="2">The sequence shown here is derived from an EMBL/GenBank/DDBJ whole genome shotgun (WGS) entry which is preliminary data.</text>
</comment>
<proteinExistence type="predicted"/>
<evidence type="ECO:0000313" key="2">
    <source>
        <dbReference type="EMBL" id="OHV23096.1"/>
    </source>
</evidence>
<organism evidence="2 3">
    <name type="scientific">Parafrankia soli</name>
    <dbReference type="NCBI Taxonomy" id="2599596"/>
    <lineage>
        <taxon>Bacteria</taxon>
        <taxon>Bacillati</taxon>
        <taxon>Actinomycetota</taxon>
        <taxon>Actinomycetes</taxon>
        <taxon>Frankiales</taxon>
        <taxon>Frankiaceae</taxon>
        <taxon>Parafrankia</taxon>
    </lineage>
</organism>
<dbReference type="AlphaFoldDB" id="A0A1S1PP53"/>
<reference evidence="3" key="1">
    <citation type="submission" date="2016-07" db="EMBL/GenBank/DDBJ databases">
        <title>Frankia sp. NRRL B-16219 Genome sequencing.</title>
        <authorList>
            <person name="Ghodhbane-Gtari F."/>
            <person name="Swanson E."/>
            <person name="Gueddou A."/>
            <person name="Louati M."/>
            <person name="Nouioui I."/>
            <person name="Hezbri K."/>
            <person name="Abebe-Akele F."/>
            <person name="Simpson S."/>
            <person name="Morris K."/>
            <person name="Thomas K."/>
            <person name="Gtari M."/>
            <person name="Tisa L.S."/>
        </authorList>
    </citation>
    <scope>NUCLEOTIDE SEQUENCE [LARGE SCALE GENOMIC DNA]</scope>
    <source>
        <strain evidence="3">NRRL B-16219</strain>
    </source>
</reference>
<accession>A0A1S1PP53</accession>
<protein>
    <submittedName>
        <fullName evidence="2">Uncharacterized protein</fullName>
    </submittedName>
</protein>
<feature type="compositionally biased region" description="Polar residues" evidence="1">
    <location>
        <begin position="149"/>
        <end position="171"/>
    </location>
</feature>